<dbReference type="EMBL" id="JALJOS010000038">
    <property type="protein sequence ID" value="KAK9821371.1"/>
    <property type="molecule type" value="Genomic_DNA"/>
</dbReference>
<evidence type="ECO:0000313" key="4">
    <source>
        <dbReference type="EMBL" id="KAK9821371.1"/>
    </source>
</evidence>
<dbReference type="Proteomes" id="UP001438707">
    <property type="component" value="Unassembled WGS sequence"/>
</dbReference>
<reference evidence="4 5" key="1">
    <citation type="journal article" date="2024" name="Nat. Commun.">
        <title>Phylogenomics reveals the evolutionary origins of lichenization in chlorophyte algae.</title>
        <authorList>
            <person name="Puginier C."/>
            <person name="Libourel C."/>
            <person name="Otte J."/>
            <person name="Skaloud P."/>
            <person name="Haon M."/>
            <person name="Grisel S."/>
            <person name="Petersen M."/>
            <person name="Berrin J.G."/>
            <person name="Delaux P.M."/>
            <person name="Dal Grande F."/>
            <person name="Keller J."/>
        </authorList>
    </citation>
    <scope>NUCLEOTIDE SEQUENCE [LARGE SCALE GENOMIC DNA]</scope>
    <source>
        <strain evidence="4 5">SAG 2145</strain>
    </source>
</reference>
<feature type="domain" description="AMP-dependent synthetase/ligase" evidence="3">
    <location>
        <begin position="33"/>
        <end position="395"/>
    </location>
</feature>
<keyword evidence="2" id="KW-0597">Phosphoprotein</keyword>
<name>A0AAW1QIY0_9CHLO</name>
<dbReference type="Pfam" id="PF00501">
    <property type="entry name" value="AMP-binding"/>
    <property type="match status" value="1"/>
</dbReference>
<comment type="caution">
    <text evidence="4">The sequence shown here is derived from an EMBL/GenBank/DDBJ whole genome shotgun (WGS) entry which is preliminary data.</text>
</comment>
<dbReference type="PROSITE" id="PS00455">
    <property type="entry name" value="AMP_BINDING"/>
    <property type="match status" value="1"/>
</dbReference>
<dbReference type="InterPro" id="IPR042099">
    <property type="entry name" value="ANL_N_sf"/>
</dbReference>
<evidence type="ECO:0000313" key="5">
    <source>
        <dbReference type="Proteomes" id="UP001438707"/>
    </source>
</evidence>
<dbReference type="SUPFAM" id="SSF56801">
    <property type="entry name" value="Acetyl-CoA synthetase-like"/>
    <property type="match status" value="1"/>
</dbReference>
<dbReference type="Gene3D" id="3.30.300.30">
    <property type="match status" value="1"/>
</dbReference>
<sequence>MDGVTRAVLVVFIFAKSETKTTHTEARLAHNLFEQRAQTAPEAVCLRQGDTELTYAEVNQHANSIAQRLQDTGLQAGQPVAVALERSILSVTAFLAVLKAGGAYVGTDVTLDLQKLGFLVMTSRSQFCITEPALSRPLQAGFPHVKSLLLEENDRLAQELSAHSNNVTSSITEENIAAISFTSGSSGIPKGVQLSHASIAYTLVSLAKEWDLASHTTFLHAMSLAWGSSLVEMLLPLSNGLSLAIAGQRQPGQATRIMQTGPDEILRQVEMYGITGIMGHPSMVMDILRTAGGKRQAPSVKLVFVGGEMLPEKMIQGLKGVFPSAGMLNVYGSTESGLISSFSVFDKLNADPNSSPVGRPFQHVVVYILNEEGKQVAEGEPGEIFLSGKGLATTYCGNEEASAAKWVPNPFVDTSPKASTMMCKSGDRGRIHNGCLELMGRTLQEVKVRGDLFVDLAKVERIGRAYEGVKDLVAVAHPDVVTVCIEGDQVDAGALHKSYFTSELKHAAHLLKIEKLAQLPRLPSGKVDRTSLQKQFESE</sequence>
<proteinExistence type="predicted"/>
<gene>
    <name evidence="4" type="ORF">WJX74_005481</name>
</gene>
<dbReference type="InterPro" id="IPR020845">
    <property type="entry name" value="AMP-binding_CS"/>
</dbReference>
<keyword evidence="1" id="KW-0596">Phosphopantetheine</keyword>
<keyword evidence="5" id="KW-1185">Reference proteome</keyword>
<organism evidence="4 5">
    <name type="scientific">Apatococcus lobatus</name>
    <dbReference type="NCBI Taxonomy" id="904363"/>
    <lineage>
        <taxon>Eukaryota</taxon>
        <taxon>Viridiplantae</taxon>
        <taxon>Chlorophyta</taxon>
        <taxon>core chlorophytes</taxon>
        <taxon>Trebouxiophyceae</taxon>
        <taxon>Chlorellales</taxon>
        <taxon>Chlorellaceae</taxon>
        <taxon>Apatococcus</taxon>
    </lineage>
</organism>
<dbReference type="InterPro" id="IPR000873">
    <property type="entry name" value="AMP-dep_synth/lig_dom"/>
</dbReference>
<accession>A0AAW1QIY0</accession>
<evidence type="ECO:0000256" key="2">
    <source>
        <dbReference type="ARBA" id="ARBA00022553"/>
    </source>
</evidence>
<dbReference type="InterPro" id="IPR045851">
    <property type="entry name" value="AMP-bd_C_sf"/>
</dbReference>
<dbReference type="PANTHER" id="PTHR44845">
    <property type="entry name" value="CARRIER DOMAIN-CONTAINING PROTEIN"/>
    <property type="match status" value="1"/>
</dbReference>
<dbReference type="AlphaFoldDB" id="A0AAW1QIY0"/>
<dbReference type="Gene3D" id="3.40.50.12780">
    <property type="entry name" value="N-terminal domain of ligase-like"/>
    <property type="match status" value="1"/>
</dbReference>
<dbReference type="PANTHER" id="PTHR44845:SF6">
    <property type="entry name" value="BETA-ALANINE-ACTIVATING ENZYME"/>
    <property type="match status" value="1"/>
</dbReference>
<protein>
    <recommendedName>
        <fullName evidence="3">AMP-dependent synthetase/ligase domain-containing protein</fullName>
    </recommendedName>
</protein>
<evidence type="ECO:0000259" key="3">
    <source>
        <dbReference type="Pfam" id="PF00501"/>
    </source>
</evidence>
<evidence type="ECO:0000256" key="1">
    <source>
        <dbReference type="ARBA" id="ARBA00022450"/>
    </source>
</evidence>